<dbReference type="EMBL" id="BSVA01000001">
    <property type="protein sequence ID" value="GMA92314.1"/>
    <property type="molecule type" value="Genomic_DNA"/>
</dbReference>
<dbReference type="PROSITE" id="PS51464">
    <property type="entry name" value="SIS"/>
    <property type="match status" value="1"/>
</dbReference>
<keyword evidence="3" id="KW-1185">Reference proteome</keyword>
<evidence type="ECO:0000313" key="2">
    <source>
        <dbReference type="EMBL" id="GMA92314.1"/>
    </source>
</evidence>
<dbReference type="InterPro" id="IPR001347">
    <property type="entry name" value="SIS_dom"/>
</dbReference>
<dbReference type="InterPro" id="IPR046348">
    <property type="entry name" value="SIS_dom_sf"/>
</dbReference>
<organism evidence="2 3">
    <name type="scientific">Homoserinibacter gongjuensis</name>
    <dbReference type="NCBI Taxonomy" id="1162968"/>
    <lineage>
        <taxon>Bacteria</taxon>
        <taxon>Bacillati</taxon>
        <taxon>Actinomycetota</taxon>
        <taxon>Actinomycetes</taxon>
        <taxon>Micrococcales</taxon>
        <taxon>Microbacteriaceae</taxon>
        <taxon>Homoserinibacter</taxon>
    </lineage>
</organism>
<feature type="domain" description="SIS" evidence="1">
    <location>
        <begin position="1"/>
        <end position="100"/>
    </location>
</feature>
<comment type="caution">
    <text evidence="2">The sequence shown here is derived from an EMBL/GenBank/DDBJ whole genome shotgun (WGS) entry which is preliminary data.</text>
</comment>
<dbReference type="NCBIfam" id="NF002805">
    <property type="entry name" value="PRK02947.1"/>
    <property type="match status" value="1"/>
</dbReference>
<sequence length="134" mass="13264">MISNSGGNRVAVELAAAARERGMPVIAIVSAAHAGSAQAVQADKPSLLEVADIVIDNLGEAGDASVRVEGIPARMGPTSTVVGAAIIHAISAEAAARAVAAGTPPAVFASSNVAGGDERNAAAIARYRGRVRSL</sequence>
<protein>
    <recommendedName>
        <fullName evidence="1">SIS domain-containing protein</fullName>
    </recommendedName>
</protein>
<accession>A0ABQ6JYW5</accession>
<dbReference type="Proteomes" id="UP001157069">
    <property type="component" value="Unassembled WGS sequence"/>
</dbReference>
<name>A0ABQ6JYW5_9MICO</name>
<dbReference type="Pfam" id="PF13580">
    <property type="entry name" value="SIS_2"/>
    <property type="match status" value="1"/>
</dbReference>
<proteinExistence type="predicted"/>
<dbReference type="SUPFAM" id="SSF53697">
    <property type="entry name" value="SIS domain"/>
    <property type="match status" value="1"/>
</dbReference>
<evidence type="ECO:0000313" key="3">
    <source>
        <dbReference type="Proteomes" id="UP001157069"/>
    </source>
</evidence>
<dbReference type="Gene3D" id="3.40.50.10490">
    <property type="entry name" value="Glucose-6-phosphate isomerase like protein, domain 1"/>
    <property type="match status" value="1"/>
</dbReference>
<gene>
    <name evidence="2" type="ORF">GCM10025869_28430</name>
</gene>
<reference evidence="3" key="1">
    <citation type="journal article" date="2019" name="Int. J. Syst. Evol. Microbiol.">
        <title>The Global Catalogue of Microorganisms (GCM) 10K type strain sequencing project: providing services to taxonomists for standard genome sequencing and annotation.</title>
        <authorList>
            <consortium name="The Broad Institute Genomics Platform"/>
            <consortium name="The Broad Institute Genome Sequencing Center for Infectious Disease"/>
            <person name="Wu L."/>
            <person name="Ma J."/>
        </authorList>
    </citation>
    <scope>NUCLEOTIDE SEQUENCE [LARGE SCALE GENOMIC DNA]</scope>
    <source>
        <strain evidence="3">NBRC 108755</strain>
    </source>
</reference>
<evidence type="ECO:0000259" key="1">
    <source>
        <dbReference type="PROSITE" id="PS51464"/>
    </source>
</evidence>